<feature type="domain" description="Fe-containing alcohol dehydrogenase-like C-terminal" evidence="1">
    <location>
        <begin position="5"/>
        <end position="64"/>
    </location>
</feature>
<dbReference type="EMBL" id="BARV01015474">
    <property type="protein sequence ID" value="GAI30942.1"/>
    <property type="molecule type" value="Genomic_DNA"/>
</dbReference>
<comment type="caution">
    <text evidence="2">The sequence shown here is derived from an EMBL/GenBank/DDBJ whole genome shotgun (WGS) entry which is preliminary data.</text>
</comment>
<evidence type="ECO:0000259" key="1">
    <source>
        <dbReference type="Pfam" id="PF25137"/>
    </source>
</evidence>
<dbReference type="Gene3D" id="1.20.1090.10">
    <property type="entry name" value="Dehydroquinate synthase-like - alpha domain"/>
    <property type="match status" value="1"/>
</dbReference>
<dbReference type="InterPro" id="IPR056798">
    <property type="entry name" value="ADH_Fe_C"/>
</dbReference>
<name>X1MH12_9ZZZZ</name>
<feature type="non-terminal residue" evidence="2">
    <location>
        <position position="1"/>
    </location>
</feature>
<dbReference type="Pfam" id="PF25137">
    <property type="entry name" value="ADH_Fe_C"/>
    <property type="match status" value="1"/>
</dbReference>
<proteinExistence type="predicted"/>
<protein>
    <recommendedName>
        <fullName evidence="1">Fe-containing alcohol dehydrogenase-like C-terminal domain-containing protein</fullName>
    </recommendedName>
</protein>
<dbReference type="SUPFAM" id="SSF56796">
    <property type="entry name" value="Dehydroquinate synthase-like"/>
    <property type="match status" value="1"/>
</dbReference>
<dbReference type="AlphaFoldDB" id="X1MH12"/>
<gene>
    <name evidence="2" type="ORF">S06H3_26733</name>
</gene>
<reference evidence="2" key="1">
    <citation type="journal article" date="2014" name="Front. Microbiol.">
        <title>High frequency of phylogenetically diverse reductive dehalogenase-homologous genes in deep subseafloor sedimentary metagenomes.</title>
        <authorList>
            <person name="Kawai M."/>
            <person name="Futagami T."/>
            <person name="Toyoda A."/>
            <person name="Takaki Y."/>
            <person name="Nishi S."/>
            <person name="Hori S."/>
            <person name="Arai W."/>
            <person name="Tsubouchi T."/>
            <person name="Morono Y."/>
            <person name="Uchiyama I."/>
            <person name="Ito T."/>
            <person name="Fujiyama A."/>
            <person name="Inagaki F."/>
            <person name="Takami H."/>
        </authorList>
    </citation>
    <scope>NUCLEOTIDE SEQUENCE</scope>
    <source>
        <strain evidence="2">Expedition CK06-06</strain>
    </source>
</reference>
<sequence>ATLQAVVATYELQKDVGLATNLKQVGAKEDDILKISEKASLDVDMSTNPRRATVEDIKMIYRMALEENIEK</sequence>
<evidence type="ECO:0000313" key="2">
    <source>
        <dbReference type="EMBL" id="GAI30942.1"/>
    </source>
</evidence>
<accession>X1MH12</accession>
<organism evidence="2">
    <name type="scientific">marine sediment metagenome</name>
    <dbReference type="NCBI Taxonomy" id="412755"/>
    <lineage>
        <taxon>unclassified sequences</taxon>
        <taxon>metagenomes</taxon>
        <taxon>ecological metagenomes</taxon>
    </lineage>
</organism>